<dbReference type="InterPro" id="IPR038765">
    <property type="entry name" value="Papain-like_cys_pep_sf"/>
</dbReference>
<dbReference type="RefSeq" id="WP_100711851.1">
    <property type="nucleotide sequence ID" value="NZ_NPDR01000017.1"/>
</dbReference>
<accession>A0A2M9Y7P7</accession>
<organism evidence="1 2">
    <name type="scientific">Leptospira saintgironsiae</name>
    <dbReference type="NCBI Taxonomy" id="2023183"/>
    <lineage>
        <taxon>Bacteria</taxon>
        <taxon>Pseudomonadati</taxon>
        <taxon>Spirochaetota</taxon>
        <taxon>Spirochaetia</taxon>
        <taxon>Leptospirales</taxon>
        <taxon>Leptospiraceae</taxon>
        <taxon>Leptospira</taxon>
    </lineage>
</organism>
<name>A0A2M9Y7P7_9LEPT</name>
<evidence type="ECO:0000313" key="1">
    <source>
        <dbReference type="EMBL" id="PJZ47539.1"/>
    </source>
</evidence>
<comment type="caution">
    <text evidence="1">The sequence shown here is derived from an EMBL/GenBank/DDBJ whole genome shotgun (WGS) entry which is preliminary data.</text>
</comment>
<dbReference type="SUPFAM" id="SSF54001">
    <property type="entry name" value="Cysteine proteinases"/>
    <property type="match status" value="1"/>
</dbReference>
<evidence type="ECO:0000313" key="2">
    <source>
        <dbReference type="Proteomes" id="UP000231926"/>
    </source>
</evidence>
<proteinExistence type="predicted"/>
<reference evidence="1 2" key="1">
    <citation type="submission" date="2017-07" db="EMBL/GenBank/DDBJ databases">
        <title>Leptospira spp. isolated from tropical soils.</title>
        <authorList>
            <person name="Thibeaux R."/>
            <person name="Iraola G."/>
            <person name="Ferres I."/>
            <person name="Bierque E."/>
            <person name="Girault D."/>
            <person name="Soupe-Gilbert M.-E."/>
            <person name="Picardeau M."/>
            <person name="Goarant C."/>
        </authorList>
    </citation>
    <scope>NUCLEOTIDE SEQUENCE [LARGE SCALE GENOMIC DNA]</scope>
    <source>
        <strain evidence="1 2">FH4-C-A2</strain>
    </source>
</reference>
<dbReference type="EMBL" id="NPDR01000017">
    <property type="protein sequence ID" value="PJZ47539.1"/>
    <property type="molecule type" value="Genomic_DNA"/>
</dbReference>
<dbReference type="AlphaFoldDB" id="A0A2M9Y7P7"/>
<dbReference type="OrthoDB" id="195541at2"/>
<gene>
    <name evidence="1" type="ORF">CH362_18735</name>
</gene>
<keyword evidence="2" id="KW-1185">Reference proteome</keyword>
<dbReference type="NCBIfam" id="NF007458">
    <property type="entry name" value="PRK10030.1"/>
    <property type="match status" value="1"/>
</dbReference>
<dbReference type="Gene3D" id="3.90.1720.10">
    <property type="entry name" value="endopeptidase domain like (from Nostoc punctiforme)"/>
    <property type="match status" value="1"/>
</dbReference>
<dbReference type="Proteomes" id="UP000231926">
    <property type="component" value="Unassembled WGS sequence"/>
</dbReference>
<dbReference type="Pfam" id="PF05708">
    <property type="entry name" value="Peptidase_C92"/>
    <property type="match status" value="1"/>
</dbReference>
<sequence>MNKTLFLIVILFMSFWDLKAEQIKSSDLMEGDIIFHESNSEQAKAIKAATKSRYTHVGIIFKYGNDYKVLEAIEPVRITPLSTFIKRGRKNHYVIKRLKDREKVLTNSKIQEMKQYGDSLLGRHYDIYFGWQDDRIYCTELIWKLYDKFTGKKLGDLKTLKDFDLSSSKVQYLMKKRYGNNIPYSEPVISPVDMFNSAELVTIISYN</sequence>
<dbReference type="InterPro" id="IPR024453">
    <property type="entry name" value="Peptidase_C92"/>
</dbReference>
<protein>
    <submittedName>
        <fullName evidence="1">Peptidoglycan peptidase</fullName>
    </submittedName>
</protein>